<reference evidence="1" key="1">
    <citation type="submission" date="2024-07" db="EMBL/GenBank/DDBJ databases">
        <title>Metagenome and Metagenome-Assembled Genomes of Archaea from a hot spring from the geothermal field of Los Azufres, Mexico.</title>
        <authorList>
            <person name="Marin-Paredes R."/>
            <person name="Martinez-Romero E."/>
            <person name="Servin-Garciduenas L.E."/>
        </authorList>
    </citation>
    <scope>NUCLEOTIDE SEQUENCE</scope>
</reference>
<organism evidence="1 2">
    <name type="scientific">Thermoproteus sp. AZ2</name>
    <dbReference type="NCBI Taxonomy" id="1609232"/>
    <lineage>
        <taxon>Archaea</taxon>
        <taxon>Thermoproteota</taxon>
        <taxon>Thermoprotei</taxon>
        <taxon>Thermoproteales</taxon>
        <taxon>Thermoproteaceae</taxon>
        <taxon>Thermoproteus</taxon>
    </lineage>
</organism>
<evidence type="ECO:0000313" key="1">
    <source>
        <dbReference type="EMBL" id="MFB6489879.1"/>
    </source>
</evidence>
<proteinExistence type="predicted"/>
<evidence type="ECO:0000313" key="2">
    <source>
        <dbReference type="Proteomes" id="UP000033636"/>
    </source>
</evidence>
<name>A0ACC6UYK9_9CREN</name>
<dbReference type="EMBL" id="JZWT02000003">
    <property type="protein sequence ID" value="MFB6489879.1"/>
    <property type="molecule type" value="Genomic_DNA"/>
</dbReference>
<dbReference type="EC" id="4.2.1.19" evidence="1"/>
<protein>
    <submittedName>
        <fullName evidence="1">Imidazoleglycerol-phosphate dehydratase</fullName>
        <ecNumber evidence="1">4.2.1.19</ecNumber>
    </submittedName>
</protein>
<keyword evidence="1" id="KW-0456">Lyase</keyword>
<sequence length="181" mass="19799">MIRETRETRVEVELRPGETPHVETPVPFLSHMLETFLHYADLGGRIKAVALRDLDEGHHVIEDTALALGSALAELLGDRRSIARYGWAAVPMDDSLALAAVDLGGRPYWVVKARLPRATIGGYPTYMFKHWVRSLASAAGATIHVYARGSDPHHVIEAAHKALGLAFRQAMAPSAKAMTTK</sequence>
<gene>
    <name evidence="1" type="ORF">TU35_001315</name>
</gene>
<dbReference type="Proteomes" id="UP000033636">
    <property type="component" value="Unassembled WGS sequence"/>
</dbReference>
<comment type="caution">
    <text evidence="1">The sequence shown here is derived from an EMBL/GenBank/DDBJ whole genome shotgun (WGS) entry which is preliminary data.</text>
</comment>
<accession>A0ACC6UYK9</accession>